<gene>
    <name evidence="3" type="ORF">SAMN05421659_104153</name>
</gene>
<dbReference type="Proteomes" id="UP000199701">
    <property type="component" value="Unassembled WGS sequence"/>
</dbReference>
<dbReference type="Pfam" id="PF00534">
    <property type="entry name" value="Glycos_transf_1"/>
    <property type="match status" value="1"/>
</dbReference>
<dbReference type="SUPFAM" id="SSF53756">
    <property type="entry name" value="UDP-Glycosyltransferase/glycogen phosphorylase"/>
    <property type="match status" value="1"/>
</dbReference>
<dbReference type="Gene3D" id="3.40.50.2000">
    <property type="entry name" value="Glycogen Phosphorylase B"/>
    <property type="match status" value="2"/>
</dbReference>
<organism evidence="3 4">
    <name type="scientific">[Clostridium] fimetarium</name>
    <dbReference type="NCBI Taxonomy" id="99656"/>
    <lineage>
        <taxon>Bacteria</taxon>
        <taxon>Bacillati</taxon>
        <taxon>Bacillota</taxon>
        <taxon>Clostridia</taxon>
        <taxon>Lachnospirales</taxon>
        <taxon>Lachnospiraceae</taxon>
    </lineage>
</organism>
<evidence type="ECO:0000313" key="3">
    <source>
        <dbReference type="EMBL" id="SEW09211.1"/>
    </source>
</evidence>
<feature type="domain" description="Glycosyltransferase subfamily 4-like N-terminal" evidence="2">
    <location>
        <begin position="158"/>
        <end position="326"/>
    </location>
</feature>
<evidence type="ECO:0000259" key="1">
    <source>
        <dbReference type="Pfam" id="PF00534"/>
    </source>
</evidence>
<dbReference type="InterPro" id="IPR001296">
    <property type="entry name" value="Glyco_trans_1"/>
</dbReference>
<dbReference type="STRING" id="99656.SAMN05421659_104153"/>
<proteinExistence type="predicted"/>
<dbReference type="EMBL" id="FOJI01000004">
    <property type="protein sequence ID" value="SEW09211.1"/>
    <property type="molecule type" value="Genomic_DNA"/>
</dbReference>
<dbReference type="GO" id="GO:0016757">
    <property type="term" value="F:glycosyltransferase activity"/>
    <property type="evidence" value="ECO:0007669"/>
    <property type="project" value="InterPro"/>
</dbReference>
<dbReference type="Pfam" id="PF13439">
    <property type="entry name" value="Glyco_transf_4"/>
    <property type="match status" value="1"/>
</dbReference>
<evidence type="ECO:0000259" key="2">
    <source>
        <dbReference type="Pfam" id="PF13439"/>
    </source>
</evidence>
<dbReference type="PANTHER" id="PTHR12526:SF627">
    <property type="entry name" value="D-RHAMNOSYLTRANSFERASE WBPZ"/>
    <property type="match status" value="1"/>
</dbReference>
<sequence length="528" mass="60386">MAHLYFNRFVKNENGLINTVRKYPFVIVYGAGLVGSLTVKRLLANKIEEEKLIIAVGNDQPNHTKILCGIKVYTIEEVLQYVSNALVIIATMPGLHEGVFESLDMKGFQHIIPVSLYIYNNMCEKYVQNFCEVNPINIDKNVKTKIMFMASDNSITSGAFLCMVELCISLKQYGVEVIVILPCYGNGEILLKKAEICYTYLLSTHWGYEISREHDYFYKSIFKYKLLRNKKASQKLVHMIQLYGINLVHCNTSYTYVGAKAARQLGTPFVWHIREDMNDQGYNFYCYKKASQLIEHSNLVIFVSNYMKSKVQLGTSNQTVVLYDAVNFADELYIAPREILNEATVKMILVGAISPHKGQKELIEACAYLKNNNFTDFQLLLVGKGEEHYVKELRKQVKLYQLEDYIIFYGQSDEVKRLYENSDFSFMCSNAEPYGRVTIEAQLAGCLVIGSASGATTELIEDGKTGYLYDTGNVQDLADCIYRAISDVKCSRRIAKFGQCYAQKTYTKQNQLKRMIEMYENVLERTLI</sequence>
<dbReference type="RefSeq" id="WP_092451955.1">
    <property type="nucleotide sequence ID" value="NZ_FOJI01000004.1"/>
</dbReference>
<protein>
    <submittedName>
        <fullName evidence="3">Uncharacterized protein</fullName>
    </submittedName>
</protein>
<dbReference type="CDD" id="cd03801">
    <property type="entry name" value="GT4_PimA-like"/>
    <property type="match status" value="1"/>
</dbReference>
<dbReference type="OrthoDB" id="9804196at2"/>
<accession>A0A1I0P4D1</accession>
<dbReference type="PANTHER" id="PTHR12526">
    <property type="entry name" value="GLYCOSYLTRANSFERASE"/>
    <property type="match status" value="1"/>
</dbReference>
<keyword evidence="4" id="KW-1185">Reference proteome</keyword>
<feature type="domain" description="Glycosyl transferase family 1" evidence="1">
    <location>
        <begin position="341"/>
        <end position="497"/>
    </location>
</feature>
<dbReference type="InterPro" id="IPR028098">
    <property type="entry name" value="Glyco_trans_4-like_N"/>
</dbReference>
<name>A0A1I0P4D1_9FIRM</name>
<reference evidence="3 4" key="1">
    <citation type="submission" date="2016-10" db="EMBL/GenBank/DDBJ databases">
        <authorList>
            <person name="de Groot N.N."/>
        </authorList>
    </citation>
    <scope>NUCLEOTIDE SEQUENCE [LARGE SCALE GENOMIC DNA]</scope>
    <source>
        <strain evidence="3 4">DSM 9179</strain>
    </source>
</reference>
<dbReference type="AlphaFoldDB" id="A0A1I0P4D1"/>
<evidence type="ECO:0000313" key="4">
    <source>
        <dbReference type="Proteomes" id="UP000199701"/>
    </source>
</evidence>